<proteinExistence type="predicted"/>
<dbReference type="RefSeq" id="WP_011797950.1">
    <property type="nucleotide sequence ID" value="NC_008757.1"/>
</dbReference>
<dbReference type="KEGG" id="pna:Pnap_4295"/>
<gene>
    <name evidence="1" type="ordered locus">Pnap_4295</name>
</gene>
<dbReference type="Pfam" id="PF14456">
    <property type="entry name" value="alpha-hel2"/>
    <property type="match status" value="1"/>
</dbReference>
<dbReference type="EMBL" id="CP000530">
    <property type="protein sequence ID" value="ABM39577.1"/>
    <property type="molecule type" value="Genomic_DNA"/>
</dbReference>
<organism evidence="1 2">
    <name type="scientific">Polaromonas naphthalenivorans (strain CJ2)</name>
    <dbReference type="NCBI Taxonomy" id="365044"/>
    <lineage>
        <taxon>Bacteria</taxon>
        <taxon>Pseudomonadati</taxon>
        <taxon>Pseudomonadota</taxon>
        <taxon>Betaproteobacteria</taxon>
        <taxon>Burkholderiales</taxon>
        <taxon>Comamonadaceae</taxon>
        <taxon>Polaromonas</taxon>
    </lineage>
</organism>
<keyword evidence="2" id="KW-1185">Reference proteome</keyword>
<dbReference type="InterPro" id="IPR022283">
    <property type="entry name" value="PRTRC_protein-F"/>
</dbReference>
<dbReference type="Proteomes" id="UP000000644">
    <property type="component" value="Plasmid pPNAP01"/>
</dbReference>
<dbReference type="NCBIfam" id="TIGR03742">
    <property type="entry name" value="PRTRC_F"/>
    <property type="match status" value="1"/>
</dbReference>
<dbReference type="HOGENOM" id="CLU_760438_0_0_4"/>
<evidence type="ECO:0000313" key="2">
    <source>
        <dbReference type="Proteomes" id="UP000000644"/>
    </source>
</evidence>
<accession>A1VV99</accession>
<protein>
    <submittedName>
        <fullName evidence="1">Uncharacterized protein</fullName>
    </submittedName>
</protein>
<name>A1VV99_POLNA</name>
<dbReference type="OrthoDB" id="8908156at2"/>
<reference evidence="2" key="1">
    <citation type="journal article" date="2009" name="Environ. Microbiol.">
        <title>The genome of Polaromonas naphthalenivorans strain CJ2, isolated from coal tar-contaminated sediment, reveals physiological and metabolic versatility and evolution through extensive horizontal gene transfer.</title>
        <authorList>
            <person name="Yagi J.M."/>
            <person name="Sims D."/>
            <person name="Brettin T."/>
            <person name="Bruce D."/>
            <person name="Madsen E.L."/>
        </authorList>
    </citation>
    <scope>NUCLEOTIDE SEQUENCE [LARGE SCALE GENOMIC DNA]</scope>
    <source>
        <strain evidence="2">CJ2</strain>
        <plasmid evidence="2">Plasmid pPNAP01</plasmid>
    </source>
</reference>
<dbReference type="AlphaFoldDB" id="A1VV99"/>
<evidence type="ECO:0000313" key="1">
    <source>
        <dbReference type="EMBL" id="ABM39577.1"/>
    </source>
</evidence>
<sequence>MLDRYEHGREFECDPESASLVTTSVRNLGVVAQGNQGGMWVLPTFSPEIPLEISRADAEASNLADFILLAHKKGIRIPDSIYTTTSELMTQQFANYARSQVKNVRVELPLDVSIVAIDKKIEFAANATDRFQGIYQLKDSVERLNAASPGLGWFITDTIRKGHGVGLTTYDPCRIANCVQLIWFDSETDQEAAAEVLDIDEKNVTEAHIEQARDERTFMPSDFLASVGGHKHLLSWSQTKKEKAACRSMSASRVRACIHKLKLVEADRALVMAALEFHDSIKVRKANAAIAPNGWFEHENLHEFECLDALGSLAFIVWDDSEFAREAITHYEEYAMNGEGSHSQLVGLFVELDEPASWGPFIDAYKLYIKRYAAFSNFIGALPEEE</sequence>
<keyword evidence="1" id="KW-0614">Plasmid</keyword>
<geneLocation type="plasmid" evidence="1 2">
    <name>pPNAP01</name>
</geneLocation>